<dbReference type="Pfam" id="PF12833">
    <property type="entry name" value="HTH_18"/>
    <property type="match status" value="1"/>
</dbReference>
<organism evidence="5 6">
    <name type="scientific">Comamonas flocculans</name>
    <dbReference type="NCBI Taxonomy" id="2597701"/>
    <lineage>
        <taxon>Bacteria</taxon>
        <taxon>Pseudomonadati</taxon>
        <taxon>Pseudomonadota</taxon>
        <taxon>Betaproteobacteria</taxon>
        <taxon>Burkholderiales</taxon>
        <taxon>Comamonadaceae</taxon>
        <taxon>Comamonas</taxon>
    </lineage>
</organism>
<evidence type="ECO:0000256" key="1">
    <source>
        <dbReference type="ARBA" id="ARBA00023015"/>
    </source>
</evidence>
<dbReference type="KEGG" id="cof:FOZ74_04800"/>
<dbReference type="Gene3D" id="1.10.10.60">
    <property type="entry name" value="Homeodomain-like"/>
    <property type="match status" value="1"/>
</dbReference>
<evidence type="ECO:0000256" key="2">
    <source>
        <dbReference type="ARBA" id="ARBA00023125"/>
    </source>
</evidence>
<proteinExistence type="predicted"/>
<reference evidence="5 6" key="1">
    <citation type="submission" date="2019-07" db="EMBL/GenBank/DDBJ databases">
        <title>Complete genome sequence of Comamonas sp. NLF 7-7 isolated from livestock.</title>
        <authorList>
            <person name="Kim D.H."/>
            <person name="Kim J.G."/>
        </authorList>
    </citation>
    <scope>NUCLEOTIDE SEQUENCE [LARGE SCALE GENOMIC DNA]</scope>
    <source>
        <strain evidence="5 6">NLF 7-7</strain>
    </source>
</reference>
<name>A0A5B8RSA4_9BURK</name>
<keyword evidence="1" id="KW-0805">Transcription regulation</keyword>
<dbReference type="GO" id="GO:0005829">
    <property type="term" value="C:cytosol"/>
    <property type="evidence" value="ECO:0007669"/>
    <property type="project" value="TreeGrafter"/>
</dbReference>
<dbReference type="PANTHER" id="PTHR47894:SF1">
    <property type="entry name" value="HTH-TYPE TRANSCRIPTIONAL REGULATOR VQSM"/>
    <property type="match status" value="1"/>
</dbReference>
<dbReference type="GO" id="GO:0003700">
    <property type="term" value="F:DNA-binding transcription factor activity"/>
    <property type="evidence" value="ECO:0007669"/>
    <property type="project" value="InterPro"/>
</dbReference>
<dbReference type="PROSITE" id="PS01124">
    <property type="entry name" value="HTH_ARAC_FAMILY_2"/>
    <property type="match status" value="1"/>
</dbReference>
<dbReference type="Pfam" id="PF12625">
    <property type="entry name" value="Arabinose_bd"/>
    <property type="match status" value="1"/>
</dbReference>
<feature type="domain" description="HTH araC/xylS-type" evidence="4">
    <location>
        <begin position="245"/>
        <end position="342"/>
    </location>
</feature>
<dbReference type="InterPro" id="IPR009057">
    <property type="entry name" value="Homeodomain-like_sf"/>
</dbReference>
<keyword evidence="2" id="KW-0238">DNA-binding</keyword>
<dbReference type="InterPro" id="IPR020449">
    <property type="entry name" value="Tscrpt_reg_AraC-type_HTH"/>
</dbReference>
<evidence type="ECO:0000256" key="3">
    <source>
        <dbReference type="ARBA" id="ARBA00023163"/>
    </source>
</evidence>
<dbReference type="RefSeq" id="WP_146912002.1">
    <property type="nucleotide sequence ID" value="NZ_CP042344.1"/>
</dbReference>
<evidence type="ECO:0000313" key="6">
    <source>
        <dbReference type="Proteomes" id="UP000321199"/>
    </source>
</evidence>
<evidence type="ECO:0000313" key="5">
    <source>
        <dbReference type="EMBL" id="QEA12406.1"/>
    </source>
</evidence>
<dbReference type="InterPro" id="IPR032687">
    <property type="entry name" value="AraC-type_N"/>
</dbReference>
<dbReference type="SMART" id="SM00342">
    <property type="entry name" value="HTH_ARAC"/>
    <property type="match status" value="1"/>
</dbReference>
<dbReference type="SUPFAM" id="SSF46689">
    <property type="entry name" value="Homeodomain-like"/>
    <property type="match status" value="1"/>
</dbReference>
<dbReference type="PANTHER" id="PTHR47894">
    <property type="entry name" value="HTH-TYPE TRANSCRIPTIONAL REGULATOR GADX"/>
    <property type="match status" value="1"/>
</dbReference>
<gene>
    <name evidence="5" type="ORF">FOZ74_04800</name>
</gene>
<keyword evidence="6" id="KW-1185">Reference proteome</keyword>
<sequence length="349" mass="39095">MPDVRSARSPQARTPVALVLDVLRAYEARAMDPGDALAQAQITPNQLDRSGGYVTAPQFERLCAAAMRELDDEALGWFSRRLPWGSYGMLARASITSAHLGLALARWCRHHALLTDDIRLHLSHERSSARIAITQHRPLGRGDTLREMCLLSTLRNLHGLACWLIDTRLRLMQVQFPFAAPPHAGVYPLLFPGPVRFGAPQAALEFDARHLTLPLARDEAALQRMLQRALPLTVWQYQRDRLLVARVRQLLGSDPAMLQSAVLVADALHLSERTLHRQLQQEGASLQQLKNEVRRAQAEHLLRHTERPVKQVAQAAGFASDKSFARAFRGWAGCSPQQYRASYRQSPST</sequence>
<dbReference type="AlphaFoldDB" id="A0A5B8RSA4"/>
<accession>A0A5B8RSA4</accession>
<dbReference type="EMBL" id="CP042344">
    <property type="protein sequence ID" value="QEA12406.1"/>
    <property type="molecule type" value="Genomic_DNA"/>
</dbReference>
<protein>
    <submittedName>
        <fullName evidence="5">AraC family transcriptional regulator</fullName>
    </submittedName>
</protein>
<keyword evidence="3" id="KW-0804">Transcription</keyword>
<evidence type="ECO:0000259" key="4">
    <source>
        <dbReference type="PROSITE" id="PS01124"/>
    </source>
</evidence>
<dbReference type="GO" id="GO:0000976">
    <property type="term" value="F:transcription cis-regulatory region binding"/>
    <property type="evidence" value="ECO:0007669"/>
    <property type="project" value="TreeGrafter"/>
</dbReference>
<dbReference type="Proteomes" id="UP000321199">
    <property type="component" value="Chromosome"/>
</dbReference>
<dbReference type="PRINTS" id="PR00032">
    <property type="entry name" value="HTHARAC"/>
</dbReference>
<dbReference type="InterPro" id="IPR018060">
    <property type="entry name" value="HTH_AraC"/>
</dbReference>
<dbReference type="OrthoDB" id="6506763at2"/>